<dbReference type="PANTHER" id="PTHR42061:SF6">
    <property type="entry name" value="ENDO-CHITOSANASE"/>
    <property type="match status" value="1"/>
</dbReference>
<dbReference type="KEGG" id="act:ACLA_099260"/>
<evidence type="ECO:0000256" key="5">
    <source>
        <dbReference type="ARBA" id="ARBA00022729"/>
    </source>
</evidence>
<dbReference type="GO" id="GO:0005576">
    <property type="term" value="C:extracellular region"/>
    <property type="evidence" value="ECO:0007669"/>
    <property type="project" value="UniProtKB-SubCell"/>
</dbReference>
<dbReference type="Proteomes" id="UP000006701">
    <property type="component" value="Unassembled WGS sequence"/>
</dbReference>
<dbReference type="InterPro" id="IPR009939">
    <property type="entry name" value="Chitosanase_fungal"/>
</dbReference>
<evidence type="ECO:0000256" key="7">
    <source>
        <dbReference type="ARBA" id="ARBA00023277"/>
    </source>
</evidence>
<dbReference type="GeneID" id="4702290"/>
<evidence type="ECO:0000256" key="6">
    <source>
        <dbReference type="ARBA" id="ARBA00022801"/>
    </source>
</evidence>
<comment type="similarity">
    <text evidence="3 10">Belongs to the glycosyl hydrolase 75 family.</text>
</comment>
<dbReference type="RefSeq" id="XP_001270407.1">
    <property type="nucleotide sequence ID" value="XM_001270406.1"/>
</dbReference>
<dbReference type="OMA" id="DCDGVQG"/>
<dbReference type="EMBL" id="DS027058">
    <property type="protein sequence ID" value="EAW08981.1"/>
    <property type="molecule type" value="Genomic_DNA"/>
</dbReference>
<dbReference type="HOGENOM" id="CLU_046555_0_0_1"/>
<evidence type="ECO:0000256" key="10">
    <source>
        <dbReference type="RuleBase" id="RU361208"/>
    </source>
</evidence>
<dbReference type="EC" id="3.2.1.132" evidence="10"/>
<comment type="catalytic activity">
    <reaction evidence="1 10">
        <text>Endohydrolysis of beta-(1-&gt;4)-linkages between D-glucosamine residues in a partly acetylated chitosan.</text>
        <dbReference type="EC" id="3.2.1.132"/>
    </reaction>
</comment>
<protein>
    <recommendedName>
        <fullName evidence="10">Endo-chitosanase</fullName>
        <ecNumber evidence="10">3.2.1.132</ecNumber>
    </recommendedName>
</protein>
<keyword evidence="7" id="KW-0119">Carbohydrate metabolism</keyword>
<dbReference type="VEuPathDB" id="FungiDB:ACLA_099260"/>
<feature type="signal peptide" evidence="10">
    <location>
        <begin position="1"/>
        <end position="20"/>
    </location>
</feature>
<accession>A1CN44</accession>
<gene>
    <name evidence="13" type="ORF">ACLA_099260</name>
</gene>
<sequence>MLYKSALAASMVLWVSQALAKEIPASLQAFYNQVRNGGTCSGPDALATDFFNTEQSGGHTAYCTKYLPLGKGLYLKGPGSDLANMDIDCDGEQSGGDGRCKSSTDTQGQTTFSTNLHKFEIGDLNANIHPYVVLGNEGNYSPTFDPRSVGVQPLSVVAVVCRDQLVYGIWGDTNGDDGEHPMVGEASIALATACFGQEIAGNSGYDGSDVLYLAFTGTEAVPGAKAKWKAKTYEEFETSITKLGDRLVADLFGDTSEESSDTSEHHNGDNDGKHQKSTACSRLPNLALLMWIVPIVVWFSFVI</sequence>
<keyword evidence="12" id="KW-1133">Transmembrane helix</keyword>
<evidence type="ECO:0000256" key="2">
    <source>
        <dbReference type="ARBA" id="ARBA00004613"/>
    </source>
</evidence>
<name>A1CN44_ASPCL</name>
<keyword evidence="12" id="KW-0472">Membrane</keyword>
<dbReference type="GO" id="GO:0016977">
    <property type="term" value="F:chitosanase activity"/>
    <property type="evidence" value="ECO:0007669"/>
    <property type="project" value="UniProtKB-EC"/>
</dbReference>
<evidence type="ECO:0000256" key="3">
    <source>
        <dbReference type="ARBA" id="ARBA00007799"/>
    </source>
</evidence>
<feature type="transmembrane region" description="Helical" evidence="12">
    <location>
        <begin position="283"/>
        <end position="302"/>
    </location>
</feature>
<evidence type="ECO:0000256" key="12">
    <source>
        <dbReference type="SAM" id="Phobius"/>
    </source>
</evidence>
<feature type="region of interest" description="Disordered" evidence="11">
    <location>
        <begin position="256"/>
        <end position="276"/>
    </location>
</feature>
<evidence type="ECO:0000256" key="11">
    <source>
        <dbReference type="SAM" id="MobiDB-lite"/>
    </source>
</evidence>
<evidence type="ECO:0000256" key="1">
    <source>
        <dbReference type="ARBA" id="ARBA00000405"/>
    </source>
</evidence>
<evidence type="ECO:0000313" key="14">
    <source>
        <dbReference type="Proteomes" id="UP000006701"/>
    </source>
</evidence>
<evidence type="ECO:0000256" key="4">
    <source>
        <dbReference type="ARBA" id="ARBA00022525"/>
    </source>
</evidence>
<dbReference type="eggNOG" id="ENOG502S39Y">
    <property type="taxonomic scope" value="Eukaryota"/>
</dbReference>
<keyword evidence="12" id="KW-0812">Transmembrane</keyword>
<dbReference type="Pfam" id="PF07335">
    <property type="entry name" value="Glyco_hydro_75"/>
    <property type="match status" value="1"/>
</dbReference>
<feature type="chain" id="PRO_5005120944" description="Endo-chitosanase" evidence="10">
    <location>
        <begin position="21"/>
        <end position="303"/>
    </location>
</feature>
<proteinExistence type="inferred from homology"/>
<evidence type="ECO:0000256" key="8">
    <source>
        <dbReference type="ARBA" id="ARBA00023295"/>
    </source>
</evidence>
<keyword evidence="14" id="KW-1185">Reference proteome</keyword>
<comment type="subcellular location">
    <subcellularLocation>
        <location evidence="2 10">Secreted</location>
    </subcellularLocation>
</comment>
<feature type="compositionally biased region" description="Basic and acidic residues" evidence="11">
    <location>
        <begin position="262"/>
        <end position="274"/>
    </location>
</feature>
<dbReference type="AlphaFoldDB" id="A1CN44"/>
<keyword evidence="4" id="KW-0964">Secreted</keyword>
<comment type="function">
    <text evidence="10">Chitosanase catalyzing the endo-type cleavage of chitosan, the deacylated form of chitin. Chitosanase may be crucial in the degradation of the deacetylated portion of chitin in the fungal cell wall.</text>
</comment>
<organism evidence="13 14">
    <name type="scientific">Aspergillus clavatus (strain ATCC 1007 / CBS 513.65 / DSM 816 / NCTC 3887 / NRRL 1 / QM 1276 / 107)</name>
    <dbReference type="NCBI Taxonomy" id="344612"/>
    <lineage>
        <taxon>Eukaryota</taxon>
        <taxon>Fungi</taxon>
        <taxon>Dikarya</taxon>
        <taxon>Ascomycota</taxon>
        <taxon>Pezizomycotina</taxon>
        <taxon>Eurotiomycetes</taxon>
        <taxon>Eurotiomycetidae</taxon>
        <taxon>Eurotiales</taxon>
        <taxon>Aspergillaceae</taxon>
        <taxon>Aspergillus</taxon>
        <taxon>Aspergillus subgen. Fumigati</taxon>
    </lineage>
</organism>
<dbReference type="PANTHER" id="PTHR42061">
    <property type="entry name" value="ENDO-CHITOSANASE"/>
    <property type="match status" value="1"/>
</dbReference>
<keyword evidence="9 10" id="KW-0624">Polysaccharide degradation</keyword>
<dbReference type="GO" id="GO:0000272">
    <property type="term" value="P:polysaccharide catabolic process"/>
    <property type="evidence" value="ECO:0007669"/>
    <property type="project" value="UniProtKB-KW"/>
</dbReference>
<evidence type="ECO:0000313" key="13">
    <source>
        <dbReference type="EMBL" id="EAW08981.1"/>
    </source>
</evidence>
<keyword evidence="6 10" id="KW-0378">Hydrolase</keyword>
<evidence type="ECO:0000256" key="9">
    <source>
        <dbReference type="ARBA" id="ARBA00023326"/>
    </source>
</evidence>
<keyword evidence="5 10" id="KW-0732">Signal</keyword>
<dbReference type="OrthoDB" id="4756206at2759"/>
<reference evidence="13 14" key="1">
    <citation type="journal article" date="2008" name="PLoS Genet.">
        <title>Genomic islands in the pathogenic filamentous fungus Aspergillus fumigatus.</title>
        <authorList>
            <person name="Fedorova N.D."/>
            <person name="Khaldi N."/>
            <person name="Joardar V.S."/>
            <person name="Maiti R."/>
            <person name="Amedeo P."/>
            <person name="Anderson M.J."/>
            <person name="Crabtree J."/>
            <person name="Silva J.C."/>
            <person name="Badger J.H."/>
            <person name="Albarraq A."/>
            <person name="Angiuoli S."/>
            <person name="Bussey H."/>
            <person name="Bowyer P."/>
            <person name="Cotty P.J."/>
            <person name="Dyer P.S."/>
            <person name="Egan A."/>
            <person name="Galens K."/>
            <person name="Fraser-Liggett C.M."/>
            <person name="Haas B.J."/>
            <person name="Inman J.M."/>
            <person name="Kent R."/>
            <person name="Lemieux S."/>
            <person name="Malavazi I."/>
            <person name="Orvis J."/>
            <person name="Roemer T."/>
            <person name="Ronning C.M."/>
            <person name="Sundaram J.P."/>
            <person name="Sutton G."/>
            <person name="Turner G."/>
            <person name="Venter J.C."/>
            <person name="White O.R."/>
            <person name="Whitty B.R."/>
            <person name="Youngman P."/>
            <person name="Wolfe K.H."/>
            <person name="Goldman G.H."/>
            <person name="Wortman J.R."/>
            <person name="Jiang B."/>
            <person name="Denning D.W."/>
            <person name="Nierman W.C."/>
        </authorList>
    </citation>
    <scope>NUCLEOTIDE SEQUENCE [LARGE SCALE GENOMIC DNA]</scope>
    <source>
        <strain evidence="14">ATCC 1007 / CBS 513.65 / DSM 816 / NCTC 3887 / NRRL 1</strain>
    </source>
</reference>
<keyword evidence="8 10" id="KW-0326">Glycosidase</keyword>